<dbReference type="OMA" id="RAKWIWY"/>
<evidence type="ECO:0000256" key="7">
    <source>
        <dbReference type="ARBA" id="ARBA00039318"/>
    </source>
</evidence>
<name>B3RYE1_TRIAD</name>
<dbReference type="GeneID" id="6753686"/>
<dbReference type="InterPro" id="IPR020574">
    <property type="entry name" value="Ribosomal_uS9_CS"/>
</dbReference>
<dbReference type="EMBL" id="DS985245">
    <property type="protein sequence ID" value="EDV25022.1"/>
    <property type="molecule type" value="Genomic_DNA"/>
</dbReference>
<dbReference type="Pfam" id="PF00380">
    <property type="entry name" value="Ribosomal_S9"/>
    <property type="match status" value="1"/>
</dbReference>
<keyword evidence="6 9" id="KW-0687">Ribonucleoprotein</keyword>
<dbReference type="FunCoup" id="B3RYE1">
    <property type="interactions" value="1096"/>
</dbReference>
<dbReference type="PANTHER" id="PTHR21569:SF1">
    <property type="entry name" value="SMALL RIBOSOMAL SUBUNIT PROTEIN US9M"/>
    <property type="match status" value="1"/>
</dbReference>
<dbReference type="PhylomeDB" id="B3RYE1"/>
<evidence type="ECO:0000313" key="11">
    <source>
        <dbReference type="Proteomes" id="UP000009022"/>
    </source>
</evidence>
<dbReference type="InterPro" id="IPR023035">
    <property type="entry name" value="Ribosomal_uS9_bac/plastid"/>
</dbReference>
<evidence type="ECO:0000256" key="8">
    <source>
        <dbReference type="ARBA" id="ARBA00076042"/>
    </source>
</evidence>
<dbReference type="KEGG" id="tad:TRIADDRAFT_56526"/>
<evidence type="ECO:0000256" key="4">
    <source>
        <dbReference type="ARBA" id="ARBA00022980"/>
    </source>
</evidence>
<dbReference type="CTD" id="6753686"/>
<evidence type="ECO:0000256" key="9">
    <source>
        <dbReference type="RuleBase" id="RU003815"/>
    </source>
</evidence>
<comment type="subcellular location">
    <subcellularLocation>
        <location evidence="1">Mitochondrion</location>
    </subcellularLocation>
</comment>
<dbReference type="PANTHER" id="PTHR21569">
    <property type="entry name" value="RIBOSOMAL PROTEIN S9"/>
    <property type="match status" value="1"/>
</dbReference>
<keyword evidence="11" id="KW-1185">Reference proteome</keyword>
<evidence type="ECO:0000256" key="6">
    <source>
        <dbReference type="ARBA" id="ARBA00023274"/>
    </source>
</evidence>
<dbReference type="GO" id="GO:0005763">
    <property type="term" value="C:mitochondrial small ribosomal subunit"/>
    <property type="evidence" value="ECO:0000318"/>
    <property type="project" value="GO_Central"/>
</dbReference>
<evidence type="ECO:0000256" key="3">
    <source>
        <dbReference type="ARBA" id="ARBA00022946"/>
    </source>
</evidence>
<evidence type="ECO:0000256" key="1">
    <source>
        <dbReference type="ARBA" id="ARBA00004173"/>
    </source>
</evidence>
<dbReference type="GO" id="GO:0003723">
    <property type="term" value="F:RNA binding"/>
    <property type="evidence" value="ECO:0000318"/>
    <property type="project" value="GO_Central"/>
</dbReference>
<evidence type="ECO:0000313" key="10">
    <source>
        <dbReference type="EMBL" id="EDV25022.1"/>
    </source>
</evidence>
<protein>
    <recommendedName>
        <fullName evidence="7">Small ribosomal subunit protein uS9m</fullName>
    </recommendedName>
    <alternativeName>
        <fullName evidence="8">28S ribosomal protein S9, mitochondrial</fullName>
    </alternativeName>
</protein>
<dbReference type="Gene3D" id="3.30.230.10">
    <property type="match status" value="1"/>
</dbReference>
<dbReference type="PROSITE" id="PS00360">
    <property type="entry name" value="RIBOSOMAL_S9"/>
    <property type="match status" value="1"/>
</dbReference>
<dbReference type="GO" id="GO:0005743">
    <property type="term" value="C:mitochondrial inner membrane"/>
    <property type="evidence" value="ECO:0007669"/>
    <property type="project" value="UniProtKB-ARBA"/>
</dbReference>
<sequence>MTSLMHMVGRRKFSTGLPSIFKLHRMDAYRGIQVWKSLVQTNTNRLITRQYSRLDTNRNEQQSSSIIPEERYKNEIAAFERGKRRLALMMEKDPETFTDQDIEEALAYLLPSSLFAKDARPIMKHPLELLPKIQEKKIDKDGRPFAAGYYTGFPAFYNTIHVIFFIRFKAIKYCLQVQFGNEIGEREELLMSLSLGKEVDRLADEVTQDLAPADFSQDNTNLSFRWLSSDQMKDILQEDITDRQYDYLIARLERLQQFPNSNRVKDFMDKYRKNVELRSTKVKIRPLSVAGVSYNKGKRKTAVANIQIQEGTGNVTINDKSLVEYFQQLLHREQVLYPLLVLNLTHAFDITCSVRGGGLSGQAGAIRLGIARALLSFNEAYKETLDECKFGDKFWIILDTDELLHRDPRIVERKKPGQKKARRKFAWVKR</sequence>
<evidence type="ECO:0000256" key="2">
    <source>
        <dbReference type="ARBA" id="ARBA00005251"/>
    </source>
</evidence>
<evidence type="ECO:0000256" key="5">
    <source>
        <dbReference type="ARBA" id="ARBA00023128"/>
    </source>
</evidence>
<dbReference type="InterPro" id="IPR020568">
    <property type="entry name" value="Ribosomal_Su5_D2-typ_SF"/>
</dbReference>
<dbReference type="GO" id="GO:0006412">
    <property type="term" value="P:translation"/>
    <property type="evidence" value="ECO:0007669"/>
    <property type="project" value="InterPro"/>
</dbReference>
<organism evidence="10 11">
    <name type="scientific">Trichoplax adhaerens</name>
    <name type="common">Trichoplax reptans</name>
    <dbReference type="NCBI Taxonomy" id="10228"/>
    <lineage>
        <taxon>Eukaryota</taxon>
        <taxon>Metazoa</taxon>
        <taxon>Placozoa</taxon>
        <taxon>Uniplacotomia</taxon>
        <taxon>Trichoplacea</taxon>
        <taxon>Trichoplacidae</taxon>
        <taxon>Trichoplax</taxon>
    </lineage>
</organism>
<keyword evidence="4 9" id="KW-0689">Ribosomal protein</keyword>
<dbReference type="Proteomes" id="UP000009022">
    <property type="component" value="Unassembled WGS sequence"/>
</dbReference>
<dbReference type="eggNOG" id="KOG1697">
    <property type="taxonomic scope" value="Eukaryota"/>
</dbReference>
<proteinExistence type="inferred from homology"/>
<dbReference type="RefSeq" id="XP_002112912.1">
    <property type="nucleotide sequence ID" value="XM_002112876.1"/>
</dbReference>
<dbReference type="STRING" id="10228.B3RYE1"/>
<dbReference type="HOGENOM" id="CLU_060546_1_0_1"/>
<dbReference type="GO" id="GO:0003735">
    <property type="term" value="F:structural constituent of ribosome"/>
    <property type="evidence" value="ECO:0000318"/>
    <property type="project" value="GO_Central"/>
</dbReference>
<dbReference type="InParanoid" id="B3RYE1"/>
<comment type="similarity">
    <text evidence="2 9">Belongs to the universal ribosomal protein uS9 family.</text>
</comment>
<accession>B3RYE1</accession>
<dbReference type="NCBIfam" id="NF001099">
    <property type="entry name" value="PRK00132.1"/>
    <property type="match status" value="1"/>
</dbReference>
<dbReference type="SUPFAM" id="SSF54211">
    <property type="entry name" value="Ribosomal protein S5 domain 2-like"/>
    <property type="match status" value="1"/>
</dbReference>
<dbReference type="AlphaFoldDB" id="B3RYE1"/>
<keyword evidence="5" id="KW-0496">Mitochondrion</keyword>
<dbReference type="OrthoDB" id="10254627at2759"/>
<reference evidence="10 11" key="1">
    <citation type="journal article" date="2008" name="Nature">
        <title>The Trichoplax genome and the nature of placozoans.</title>
        <authorList>
            <person name="Srivastava M."/>
            <person name="Begovic E."/>
            <person name="Chapman J."/>
            <person name="Putnam N.H."/>
            <person name="Hellsten U."/>
            <person name="Kawashima T."/>
            <person name="Kuo A."/>
            <person name="Mitros T."/>
            <person name="Salamov A."/>
            <person name="Carpenter M.L."/>
            <person name="Signorovitch A.Y."/>
            <person name="Moreno M.A."/>
            <person name="Kamm K."/>
            <person name="Grimwood J."/>
            <person name="Schmutz J."/>
            <person name="Shapiro H."/>
            <person name="Grigoriev I.V."/>
            <person name="Buss L.W."/>
            <person name="Schierwater B."/>
            <person name="Dellaporta S.L."/>
            <person name="Rokhsar D.S."/>
        </authorList>
    </citation>
    <scope>NUCLEOTIDE SEQUENCE [LARGE SCALE GENOMIC DNA]</scope>
    <source>
        <strain evidence="10 11">Grell-BS-1999</strain>
    </source>
</reference>
<dbReference type="InterPro" id="IPR000754">
    <property type="entry name" value="Ribosomal_uS9"/>
</dbReference>
<dbReference type="FunFam" id="3.30.230.10:FF:000035">
    <property type="entry name" value="28S ribosomal protein S9, mitochondrial"/>
    <property type="match status" value="1"/>
</dbReference>
<keyword evidence="3" id="KW-0809">Transit peptide</keyword>
<gene>
    <name evidence="10" type="ORF">TRIADDRAFT_56526</name>
</gene>
<dbReference type="InterPro" id="IPR014721">
    <property type="entry name" value="Ribsml_uS5_D2-typ_fold_subgr"/>
</dbReference>